<comment type="caution">
    <text evidence="3">The sequence shown here is derived from an EMBL/GenBank/DDBJ whole genome shotgun (WGS) entry which is preliminary data.</text>
</comment>
<sequence length="277" mass="30473">MLSEVVEEILQSVERLRPMPTSVTRILKELESEGVGAATIAEYVGLDQALAALVLQMANSASMGYARTCSSLKEAVVRIGFKRLRSLLLVSPSVNSMKGSLRGYRLGAGDLWNHSLFTAMAAESLAAILNDEDPEQAYVAGLLHDLGKLLLDQYVLSDYGKIVEFIQHYRLPLSTVEEKLIGIDHARVGALIGERWQFPPELVSAIRYHHNPPAARHGARLAAIVNLANVIVIRQYHAQSGLFDDSLHPETLAILNLDAGRVEVVSSRVIRRMEQMA</sequence>
<dbReference type="PANTHER" id="PTHR33525:SF3">
    <property type="entry name" value="RIBONUCLEASE Y"/>
    <property type="match status" value="1"/>
</dbReference>
<protein>
    <submittedName>
        <fullName evidence="3">HDOD domain-containing protein</fullName>
    </submittedName>
</protein>
<gene>
    <name evidence="3" type="ORF">DEQ80_00285</name>
</gene>
<dbReference type="OrthoDB" id="159209at2"/>
<dbReference type="SUPFAM" id="SSF109604">
    <property type="entry name" value="HD-domain/PDEase-like"/>
    <property type="match status" value="1"/>
</dbReference>
<dbReference type="InterPro" id="IPR013976">
    <property type="entry name" value="HDOD"/>
</dbReference>
<name>A0A3D1JCG2_9CHLR</name>
<dbReference type="Pfam" id="PF08668">
    <property type="entry name" value="HDOD"/>
    <property type="match status" value="1"/>
</dbReference>
<dbReference type="InterPro" id="IPR052340">
    <property type="entry name" value="RNase_Y/CdgJ"/>
</dbReference>
<evidence type="ECO:0000313" key="3">
    <source>
        <dbReference type="EMBL" id="HCE16270.1"/>
    </source>
</evidence>
<reference evidence="3 4" key="1">
    <citation type="journal article" date="2018" name="Nat. Biotechnol.">
        <title>A standardized bacterial taxonomy based on genome phylogeny substantially revises the tree of life.</title>
        <authorList>
            <person name="Parks D.H."/>
            <person name="Chuvochina M."/>
            <person name="Waite D.W."/>
            <person name="Rinke C."/>
            <person name="Skarshewski A."/>
            <person name="Chaumeil P.A."/>
            <person name="Hugenholtz P."/>
        </authorList>
    </citation>
    <scope>NUCLEOTIDE SEQUENCE [LARGE SCALE GENOMIC DNA]</scope>
    <source>
        <strain evidence="3">UBA8781</strain>
    </source>
</reference>
<dbReference type="PANTHER" id="PTHR33525">
    <property type="match status" value="1"/>
</dbReference>
<dbReference type="AlphaFoldDB" id="A0A3D1JCG2"/>
<feature type="domain" description="HD" evidence="1">
    <location>
        <begin position="111"/>
        <end position="234"/>
    </location>
</feature>
<dbReference type="PROSITE" id="PS51833">
    <property type="entry name" value="HDOD"/>
    <property type="match status" value="1"/>
</dbReference>
<evidence type="ECO:0000259" key="1">
    <source>
        <dbReference type="PROSITE" id="PS51831"/>
    </source>
</evidence>
<dbReference type="Gene3D" id="1.10.3210.10">
    <property type="entry name" value="Hypothetical protein af1432"/>
    <property type="match status" value="1"/>
</dbReference>
<dbReference type="STRING" id="229919.GCA_001050195_02758"/>
<dbReference type="InterPro" id="IPR006675">
    <property type="entry name" value="HDIG_dom"/>
</dbReference>
<dbReference type="RefSeq" id="WP_062195025.1">
    <property type="nucleotide sequence ID" value="NZ_DF967965.1"/>
</dbReference>
<evidence type="ECO:0000259" key="2">
    <source>
        <dbReference type="PROSITE" id="PS51833"/>
    </source>
</evidence>
<proteinExistence type="predicted"/>
<accession>A0A3D1JCG2</accession>
<organism evidence="3 4">
    <name type="scientific">Anaerolinea thermolimosa</name>
    <dbReference type="NCBI Taxonomy" id="229919"/>
    <lineage>
        <taxon>Bacteria</taxon>
        <taxon>Bacillati</taxon>
        <taxon>Chloroflexota</taxon>
        <taxon>Anaerolineae</taxon>
        <taxon>Anaerolineales</taxon>
        <taxon>Anaerolineaceae</taxon>
        <taxon>Anaerolinea</taxon>
    </lineage>
</organism>
<feature type="domain" description="HDOD" evidence="2">
    <location>
        <begin position="16"/>
        <end position="212"/>
    </location>
</feature>
<dbReference type="InterPro" id="IPR006674">
    <property type="entry name" value="HD_domain"/>
</dbReference>
<dbReference type="PROSITE" id="PS51831">
    <property type="entry name" value="HD"/>
    <property type="match status" value="1"/>
</dbReference>
<dbReference type="NCBIfam" id="TIGR00277">
    <property type="entry name" value="HDIG"/>
    <property type="match status" value="1"/>
</dbReference>
<dbReference type="Proteomes" id="UP000264141">
    <property type="component" value="Unassembled WGS sequence"/>
</dbReference>
<dbReference type="EMBL" id="DPBP01000002">
    <property type="protein sequence ID" value="HCE16270.1"/>
    <property type="molecule type" value="Genomic_DNA"/>
</dbReference>
<evidence type="ECO:0000313" key="4">
    <source>
        <dbReference type="Proteomes" id="UP000264141"/>
    </source>
</evidence>